<accession>A0AC58T5I1</accession>
<dbReference type="Proteomes" id="UP000790787">
    <property type="component" value="Chromosome 18"/>
</dbReference>
<name>A0AC58T5I1_TOBAC</name>
<evidence type="ECO:0000313" key="1">
    <source>
        <dbReference type="Proteomes" id="UP000790787"/>
    </source>
</evidence>
<dbReference type="RefSeq" id="XP_075092482.1">
    <property type="nucleotide sequence ID" value="XM_075236381.1"/>
</dbReference>
<evidence type="ECO:0000313" key="2">
    <source>
        <dbReference type="RefSeq" id="XP_075092482.1"/>
    </source>
</evidence>
<reference evidence="1" key="1">
    <citation type="journal article" date="2014" name="Nat. Commun.">
        <title>The tobacco genome sequence and its comparison with those of tomato and potato.</title>
        <authorList>
            <person name="Sierro N."/>
            <person name="Battey J.N."/>
            <person name="Ouadi S."/>
            <person name="Bakaher N."/>
            <person name="Bovet L."/>
            <person name="Willig A."/>
            <person name="Goepfert S."/>
            <person name="Peitsch M.C."/>
            <person name="Ivanov N.V."/>
        </authorList>
    </citation>
    <scope>NUCLEOTIDE SEQUENCE [LARGE SCALE GENOMIC DNA]</scope>
</reference>
<proteinExistence type="predicted"/>
<sequence length="136" mass="15903">MAPYKAMYGRRYRSPIGRFEVGDSDLLGLDLVYQAIEKVNMIQEHLKTAKSRQKSYLDVRCRDLEFQVDDWKFIGDPSLVVPTEIIGVKDSLAYEEIPEAILDRQICKFKTKEIALVKVLWRNRKVEKLRGKPKRT</sequence>
<organism evidence="1 2">
    <name type="scientific">Nicotiana tabacum</name>
    <name type="common">Common tobacco</name>
    <dbReference type="NCBI Taxonomy" id="4097"/>
    <lineage>
        <taxon>Eukaryota</taxon>
        <taxon>Viridiplantae</taxon>
        <taxon>Streptophyta</taxon>
        <taxon>Embryophyta</taxon>
        <taxon>Tracheophyta</taxon>
        <taxon>Spermatophyta</taxon>
        <taxon>Magnoliopsida</taxon>
        <taxon>eudicotyledons</taxon>
        <taxon>Gunneridae</taxon>
        <taxon>Pentapetalae</taxon>
        <taxon>asterids</taxon>
        <taxon>lamiids</taxon>
        <taxon>Solanales</taxon>
        <taxon>Solanaceae</taxon>
        <taxon>Nicotianoideae</taxon>
        <taxon>Nicotianeae</taxon>
        <taxon>Nicotiana</taxon>
    </lineage>
</organism>
<protein>
    <submittedName>
        <fullName evidence="2">Uncharacterized protein LOC107826253</fullName>
    </submittedName>
</protein>
<gene>
    <name evidence="2" type="primary">LOC107826253</name>
</gene>
<keyword evidence="1" id="KW-1185">Reference proteome</keyword>
<reference evidence="2" key="2">
    <citation type="submission" date="2025-08" db="UniProtKB">
        <authorList>
            <consortium name="RefSeq"/>
        </authorList>
    </citation>
    <scope>IDENTIFICATION</scope>
    <source>
        <tissue evidence="2">Leaf</tissue>
    </source>
</reference>